<dbReference type="Proteomes" id="UP001419268">
    <property type="component" value="Unassembled WGS sequence"/>
</dbReference>
<feature type="chain" id="PRO_5042965864" description="TRAF-like family protein" evidence="3">
    <location>
        <begin position="26"/>
        <end position="860"/>
    </location>
</feature>
<name>A0AAP0KE91_9MAGN</name>
<dbReference type="AlphaFoldDB" id="A0AAP0KE91"/>
<organism evidence="4 5">
    <name type="scientific">Stephania cephalantha</name>
    <dbReference type="NCBI Taxonomy" id="152367"/>
    <lineage>
        <taxon>Eukaryota</taxon>
        <taxon>Viridiplantae</taxon>
        <taxon>Streptophyta</taxon>
        <taxon>Embryophyta</taxon>
        <taxon>Tracheophyta</taxon>
        <taxon>Spermatophyta</taxon>
        <taxon>Magnoliopsida</taxon>
        <taxon>Ranunculales</taxon>
        <taxon>Menispermaceae</taxon>
        <taxon>Menispermoideae</taxon>
        <taxon>Cissampelideae</taxon>
        <taxon>Stephania</taxon>
    </lineage>
</organism>
<evidence type="ECO:0008006" key="6">
    <source>
        <dbReference type="Google" id="ProtNLM"/>
    </source>
</evidence>
<keyword evidence="5" id="KW-1185">Reference proteome</keyword>
<feature type="compositionally biased region" description="Low complexity" evidence="2">
    <location>
        <begin position="45"/>
        <end position="68"/>
    </location>
</feature>
<protein>
    <recommendedName>
        <fullName evidence="6">TRAF-like family protein</fullName>
    </recommendedName>
</protein>
<evidence type="ECO:0000313" key="4">
    <source>
        <dbReference type="EMBL" id="KAK9149595.1"/>
    </source>
</evidence>
<proteinExistence type="predicted"/>
<keyword evidence="1" id="KW-0175">Coiled coil</keyword>
<dbReference type="EMBL" id="JBBNAG010000003">
    <property type="protein sequence ID" value="KAK9149595.1"/>
    <property type="molecule type" value="Genomic_DNA"/>
</dbReference>
<evidence type="ECO:0000256" key="3">
    <source>
        <dbReference type="SAM" id="SignalP"/>
    </source>
</evidence>
<feature type="coiled-coil region" evidence="1">
    <location>
        <begin position="587"/>
        <end position="741"/>
    </location>
</feature>
<comment type="caution">
    <text evidence="4">The sequence shown here is derived from an EMBL/GenBank/DDBJ whole genome shotgun (WGS) entry which is preliminary data.</text>
</comment>
<reference evidence="4 5" key="1">
    <citation type="submission" date="2024-01" db="EMBL/GenBank/DDBJ databases">
        <title>Genome assemblies of Stephania.</title>
        <authorList>
            <person name="Yang L."/>
        </authorList>
    </citation>
    <scope>NUCLEOTIDE SEQUENCE [LARGE SCALE GENOMIC DNA]</scope>
    <source>
        <strain evidence="4">JXDWG</strain>
        <tissue evidence="4">Leaf</tissue>
    </source>
</reference>
<dbReference type="PANTHER" id="PTHR47242">
    <property type="entry name" value="TRAF-LIKE FAMILY PROTEIN"/>
    <property type="match status" value="1"/>
</dbReference>
<evidence type="ECO:0000256" key="1">
    <source>
        <dbReference type="SAM" id="Coils"/>
    </source>
</evidence>
<evidence type="ECO:0000313" key="5">
    <source>
        <dbReference type="Proteomes" id="UP001419268"/>
    </source>
</evidence>
<dbReference type="PANTHER" id="PTHR47242:SF1">
    <property type="entry name" value="TRAF-LIKE FAMILY PROTEIN"/>
    <property type="match status" value="1"/>
</dbReference>
<sequence>MNLLMGVKVLQQAIVDLLLDIMVECCQPSEERSGDDSSDTTTKPSIDSSGAISSSESGSEIGIMESGEPPVYERLDSGLAESTNTYAVQSSDMNRPDLAEKAVPGQPISPPETSAGALPVDNGLNRAPKTKWPEQSEELLGLIVNSLRALDGAVPQGCPEPRRRPHSARKIAIVLDKAPKHLQPDLVALVPKLVDHSEHPLAACALLDRLQKPDAEPSLREPVLDALSQLEFGSEVWERVLFQSYSLLSDSNQETLAAAMSFIFKAASQCQRLPQAVRAVRVRLKMLGSDVSPSVLGVMSKTVRTWADVAEALLKDIDSDCELADSSAASCIPPYDEYRIISERSHVVDEQVLQADPHFSDIYVLIEMLSIPFLAGEASQAFERAVAQGVIQDESMAIVLERRYAHRLSICSRSDAESPQYHETNAEGKPNELVAAQEDDFTPILHLSETLAHSRIPCVQGFVRALYALLLKIYADDTSRCRMLKGLVDRATSTTDNCRGADFDLDTLVYLICDVEGIAKPVLNMMREVAELANVDRAALWHQLCASEDENIRIREESQAEISSIVREKDILLQRLSDSEATSSRLKSEMKSEMDRFSREKKELSEQIQEVESQLEWLRSERDDEIRKLSGEKKALQDRLHDAETQLSQLKSRKRDELKRVVKEKNALAERLKSAEAARKRFDEELKRYATETMTREEVRQSLEDEVRRLTQTVGQTEGEKREKEEQVARCEAYIDGMEAKLQACQQYIHTLEASLQEEMSRHAPLYGAGLEALSMKELETISRIHEEGLRQIHALQQRKGNSSGSPLVSPHALPHSHGLFPSPSPSVAIGLPPSLIPNGAGSHSNGHMNGAMGPWFNHS</sequence>
<keyword evidence="3" id="KW-0732">Signal</keyword>
<dbReference type="Gene3D" id="1.10.287.1490">
    <property type="match status" value="1"/>
</dbReference>
<gene>
    <name evidence="4" type="ORF">Scep_008352</name>
</gene>
<feature type="signal peptide" evidence="3">
    <location>
        <begin position="1"/>
        <end position="25"/>
    </location>
</feature>
<evidence type="ECO:0000256" key="2">
    <source>
        <dbReference type="SAM" id="MobiDB-lite"/>
    </source>
</evidence>
<feature type="region of interest" description="Disordered" evidence="2">
    <location>
        <begin position="87"/>
        <end position="131"/>
    </location>
</feature>
<feature type="region of interest" description="Disordered" evidence="2">
    <location>
        <begin position="29"/>
        <end position="71"/>
    </location>
</feature>
<accession>A0AAP0KE91</accession>